<keyword evidence="4 6" id="KW-1133">Transmembrane helix</keyword>
<evidence type="ECO:0000259" key="7">
    <source>
        <dbReference type="Pfam" id="PF06271"/>
    </source>
</evidence>
<feature type="domain" description="RDD" evidence="7">
    <location>
        <begin position="31"/>
        <end position="175"/>
    </location>
</feature>
<feature type="transmembrane region" description="Helical" evidence="6">
    <location>
        <begin position="45"/>
        <end position="67"/>
    </location>
</feature>
<dbReference type="PANTHER" id="PTHR36115:SF6">
    <property type="entry name" value="PROLINE-RICH ANTIGEN HOMOLOG"/>
    <property type="match status" value="1"/>
</dbReference>
<sequence length="181" mass="19669">MPDRDAIDPYAPPASQVAEPVHATSRALFLARPSQRLGAFLIDGLLLPSGFALLALIVATVVGVFLAAPDPTMAGIAIWSTFGGSLLLYLLIQGILVGRGGWTVGKRIVGLRVLRSDGRRVDLLHGFWMRLVFWLALLFLLSLVSFGVLGLLLFLVDAFTIYSDRHRTLRDRLCGTIVVTS</sequence>
<dbReference type="OrthoDB" id="8612316at2"/>
<evidence type="ECO:0000256" key="1">
    <source>
        <dbReference type="ARBA" id="ARBA00004651"/>
    </source>
</evidence>
<dbReference type="InterPro" id="IPR051791">
    <property type="entry name" value="Pra-immunoreactive"/>
</dbReference>
<evidence type="ECO:0000256" key="6">
    <source>
        <dbReference type="SAM" id="Phobius"/>
    </source>
</evidence>
<accession>A0A518CW77</accession>
<comment type="subcellular location">
    <subcellularLocation>
        <location evidence="1">Cell membrane</location>
        <topology evidence="1">Multi-pass membrane protein</topology>
    </subcellularLocation>
</comment>
<dbReference type="InterPro" id="IPR010432">
    <property type="entry name" value="RDD"/>
</dbReference>
<keyword evidence="3 6" id="KW-0812">Transmembrane</keyword>
<organism evidence="8 9">
    <name type="scientific">Rohdeia mirabilis</name>
    <dbReference type="NCBI Taxonomy" id="2528008"/>
    <lineage>
        <taxon>Bacteria</taxon>
        <taxon>Pseudomonadati</taxon>
        <taxon>Planctomycetota</taxon>
        <taxon>Planctomycetia</taxon>
        <taxon>Planctomycetia incertae sedis</taxon>
        <taxon>Rohdeia</taxon>
    </lineage>
</organism>
<evidence type="ECO:0000256" key="3">
    <source>
        <dbReference type="ARBA" id="ARBA00022692"/>
    </source>
</evidence>
<evidence type="ECO:0000313" key="8">
    <source>
        <dbReference type="EMBL" id="QDU83479.1"/>
    </source>
</evidence>
<feature type="transmembrane region" description="Helical" evidence="6">
    <location>
        <begin position="131"/>
        <end position="162"/>
    </location>
</feature>
<gene>
    <name evidence="8" type="ORF">Pla163_05780</name>
</gene>
<name>A0A518CW77_9BACT</name>
<evidence type="ECO:0000256" key="4">
    <source>
        <dbReference type="ARBA" id="ARBA00022989"/>
    </source>
</evidence>
<keyword evidence="9" id="KW-1185">Reference proteome</keyword>
<dbReference type="AlphaFoldDB" id="A0A518CW77"/>
<dbReference type="RefSeq" id="WP_145183236.1">
    <property type="nucleotide sequence ID" value="NZ_CP036290.1"/>
</dbReference>
<protein>
    <submittedName>
        <fullName evidence="8">RDD family protein</fullName>
    </submittedName>
</protein>
<proteinExistence type="predicted"/>
<dbReference type="PANTHER" id="PTHR36115">
    <property type="entry name" value="PROLINE-RICH ANTIGEN HOMOLOG-RELATED"/>
    <property type="match status" value="1"/>
</dbReference>
<dbReference type="Pfam" id="PF06271">
    <property type="entry name" value="RDD"/>
    <property type="match status" value="1"/>
</dbReference>
<dbReference type="GO" id="GO:0005886">
    <property type="term" value="C:plasma membrane"/>
    <property type="evidence" value="ECO:0007669"/>
    <property type="project" value="UniProtKB-SubCell"/>
</dbReference>
<dbReference type="EMBL" id="CP036290">
    <property type="protein sequence ID" value="QDU83479.1"/>
    <property type="molecule type" value="Genomic_DNA"/>
</dbReference>
<dbReference type="Proteomes" id="UP000319342">
    <property type="component" value="Chromosome"/>
</dbReference>
<feature type="transmembrane region" description="Helical" evidence="6">
    <location>
        <begin position="74"/>
        <end position="96"/>
    </location>
</feature>
<evidence type="ECO:0000313" key="9">
    <source>
        <dbReference type="Proteomes" id="UP000319342"/>
    </source>
</evidence>
<keyword evidence="5 6" id="KW-0472">Membrane</keyword>
<reference evidence="8 9" key="1">
    <citation type="submission" date="2019-02" db="EMBL/GenBank/DDBJ databases">
        <title>Deep-cultivation of Planctomycetes and their phenomic and genomic characterization uncovers novel biology.</title>
        <authorList>
            <person name="Wiegand S."/>
            <person name="Jogler M."/>
            <person name="Boedeker C."/>
            <person name="Pinto D."/>
            <person name="Vollmers J."/>
            <person name="Rivas-Marin E."/>
            <person name="Kohn T."/>
            <person name="Peeters S.H."/>
            <person name="Heuer A."/>
            <person name="Rast P."/>
            <person name="Oberbeckmann S."/>
            <person name="Bunk B."/>
            <person name="Jeske O."/>
            <person name="Meyerdierks A."/>
            <person name="Storesund J.E."/>
            <person name="Kallscheuer N."/>
            <person name="Luecker S."/>
            <person name="Lage O.M."/>
            <person name="Pohl T."/>
            <person name="Merkel B.J."/>
            <person name="Hornburger P."/>
            <person name="Mueller R.-W."/>
            <person name="Bruemmer F."/>
            <person name="Labrenz M."/>
            <person name="Spormann A.M."/>
            <person name="Op den Camp H."/>
            <person name="Overmann J."/>
            <person name="Amann R."/>
            <person name="Jetten M.S.M."/>
            <person name="Mascher T."/>
            <person name="Medema M.H."/>
            <person name="Devos D.P."/>
            <person name="Kaster A.-K."/>
            <person name="Ovreas L."/>
            <person name="Rohde M."/>
            <person name="Galperin M.Y."/>
            <person name="Jogler C."/>
        </authorList>
    </citation>
    <scope>NUCLEOTIDE SEQUENCE [LARGE SCALE GENOMIC DNA]</scope>
    <source>
        <strain evidence="8 9">Pla163</strain>
    </source>
</reference>
<evidence type="ECO:0000256" key="2">
    <source>
        <dbReference type="ARBA" id="ARBA00022475"/>
    </source>
</evidence>
<keyword evidence="2" id="KW-1003">Cell membrane</keyword>
<evidence type="ECO:0000256" key="5">
    <source>
        <dbReference type="ARBA" id="ARBA00023136"/>
    </source>
</evidence>